<dbReference type="InterPro" id="IPR008538">
    <property type="entry name" value="Uma2"/>
</dbReference>
<dbReference type="RefSeq" id="WP_145363831.1">
    <property type="nucleotide sequence ID" value="NZ_CP036268.1"/>
</dbReference>
<dbReference type="Gene3D" id="3.90.1570.10">
    <property type="entry name" value="tt1808, chain A"/>
    <property type="match status" value="1"/>
</dbReference>
<keyword evidence="4" id="KW-1185">Reference proteome</keyword>
<organism evidence="3 4">
    <name type="scientific">Stratiformator vulcanicus</name>
    <dbReference type="NCBI Taxonomy" id="2527980"/>
    <lineage>
        <taxon>Bacteria</taxon>
        <taxon>Pseudomonadati</taxon>
        <taxon>Planctomycetota</taxon>
        <taxon>Planctomycetia</taxon>
        <taxon>Planctomycetales</taxon>
        <taxon>Planctomycetaceae</taxon>
        <taxon>Stratiformator</taxon>
    </lineage>
</organism>
<evidence type="ECO:0000313" key="3">
    <source>
        <dbReference type="EMBL" id="QDT37741.1"/>
    </source>
</evidence>
<dbReference type="EMBL" id="CP036268">
    <property type="protein sequence ID" value="QDT37741.1"/>
    <property type="molecule type" value="Genomic_DNA"/>
</dbReference>
<name>A0A517R1K7_9PLAN</name>
<feature type="region of interest" description="Disordered" evidence="1">
    <location>
        <begin position="1"/>
        <end position="31"/>
    </location>
</feature>
<dbReference type="CDD" id="cd06260">
    <property type="entry name" value="DUF820-like"/>
    <property type="match status" value="1"/>
</dbReference>
<dbReference type="PANTHER" id="PTHR35400">
    <property type="entry name" value="SLR1083 PROTEIN"/>
    <property type="match status" value="1"/>
</dbReference>
<accession>A0A517R1K7</accession>
<evidence type="ECO:0000259" key="2">
    <source>
        <dbReference type="Pfam" id="PF05685"/>
    </source>
</evidence>
<protein>
    <recommendedName>
        <fullName evidence="2">Putative restriction endonuclease domain-containing protein</fullName>
    </recommendedName>
</protein>
<dbReference type="KEGG" id="svp:Pan189_21230"/>
<sequence>MSTDTAAKKPITAQNHPILDRADRGPLLQNGDRMDADEFMRRYEASPGLKAELIDGRVYVASPVRNSRHSVPNSSFTWWVTHYAIHTPGVEPGTNGTVVLEDDNLTQPDALLRILKSSGGQSDESDEDYIENAPELVCEIAASSVNYDLHDKLELYCRSGVKEYIVWRVEDGEIDWFAGNEGRFEKQQPGEDGLYYSQAFPGLWLDAKAMLSGDLKTVLVKLQTGINAPEHEKFVERLESTAGERKA</sequence>
<dbReference type="Pfam" id="PF05685">
    <property type="entry name" value="Uma2"/>
    <property type="match status" value="1"/>
</dbReference>
<dbReference type="AlphaFoldDB" id="A0A517R1K7"/>
<proteinExistence type="predicted"/>
<evidence type="ECO:0000256" key="1">
    <source>
        <dbReference type="SAM" id="MobiDB-lite"/>
    </source>
</evidence>
<dbReference type="Proteomes" id="UP000317318">
    <property type="component" value="Chromosome"/>
</dbReference>
<reference evidence="3 4" key="1">
    <citation type="submission" date="2019-02" db="EMBL/GenBank/DDBJ databases">
        <title>Deep-cultivation of Planctomycetes and their phenomic and genomic characterization uncovers novel biology.</title>
        <authorList>
            <person name="Wiegand S."/>
            <person name="Jogler M."/>
            <person name="Boedeker C."/>
            <person name="Pinto D."/>
            <person name="Vollmers J."/>
            <person name="Rivas-Marin E."/>
            <person name="Kohn T."/>
            <person name="Peeters S.H."/>
            <person name="Heuer A."/>
            <person name="Rast P."/>
            <person name="Oberbeckmann S."/>
            <person name="Bunk B."/>
            <person name="Jeske O."/>
            <person name="Meyerdierks A."/>
            <person name="Storesund J.E."/>
            <person name="Kallscheuer N."/>
            <person name="Luecker S."/>
            <person name="Lage O.M."/>
            <person name="Pohl T."/>
            <person name="Merkel B.J."/>
            <person name="Hornburger P."/>
            <person name="Mueller R.-W."/>
            <person name="Bruemmer F."/>
            <person name="Labrenz M."/>
            <person name="Spormann A.M."/>
            <person name="Op den Camp H."/>
            <person name="Overmann J."/>
            <person name="Amann R."/>
            <person name="Jetten M.S.M."/>
            <person name="Mascher T."/>
            <person name="Medema M.H."/>
            <person name="Devos D.P."/>
            <person name="Kaster A.-K."/>
            <person name="Ovreas L."/>
            <person name="Rohde M."/>
            <person name="Galperin M.Y."/>
            <person name="Jogler C."/>
        </authorList>
    </citation>
    <scope>NUCLEOTIDE SEQUENCE [LARGE SCALE GENOMIC DNA]</scope>
    <source>
        <strain evidence="3 4">Pan189</strain>
    </source>
</reference>
<dbReference type="PANTHER" id="PTHR35400:SF3">
    <property type="entry name" value="SLL1072 PROTEIN"/>
    <property type="match status" value="1"/>
</dbReference>
<dbReference type="OrthoDB" id="269716at2"/>
<dbReference type="InterPro" id="IPR011335">
    <property type="entry name" value="Restrct_endonuc-II-like"/>
</dbReference>
<feature type="domain" description="Putative restriction endonuclease" evidence="2">
    <location>
        <begin position="37"/>
        <end position="207"/>
    </location>
</feature>
<gene>
    <name evidence="3" type="ORF">Pan189_21230</name>
</gene>
<dbReference type="InterPro" id="IPR012296">
    <property type="entry name" value="Nuclease_put_TT1808"/>
</dbReference>
<evidence type="ECO:0000313" key="4">
    <source>
        <dbReference type="Proteomes" id="UP000317318"/>
    </source>
</evidence>
<dbReference type="SUPFAM" id="SSF52980">
    <property type="entry name" value="Restriction endonuclease-like"/>
    <property type="match status" value="1"/>
</dbReference>